<proteinExistence type="predicted"/>
<dbReference type="Proteomes" id="UP000735302">
    <property type="component" value="Unassembled WGS sequence"/>
</dbReference>
<name>A0AAV4AWD8_9GAST</name>
<reference evidence="1 2" key="1">
    <citation type="journal article" date="2021" name="Elife">
        <title>Chloroplast acquisition without the gene transfer in kleptoplastic sea slugs, Plakobranchus ocellatus.</title>
        <authorList>
            <person name="Maeda T."/>
            <person name="Takahashi S."/>
            <person name="Yoshida T."/>
            <person name="Shimamura S."/>
            <person name="Takaki Y."/>
            <person name="Nagai Y."/>
            <person name="Toyoda A."/>
            <person name="Suzuki Y."/>
            <person name="Arimoto A."/>
            <person name="Ishii H."/>
            <person name="Satoh N."/>
            <person name="Nishiyama T."/>
            <person name="Hasebe M."/>
            <person name="Maruyama T."/>
            <person name="Minagawa J."/>
            <person name="Obokata J."/>
            <person name="Shigenobu S."/>
        </authorList>
    </citation>
    <scope>NUCLEOTIDE SEQUENCE [LARGE SCALE GENOMIC DNA]</scope>
</reference>
<protein>
    <submittedName>
        <fullName evidence="1">Uncharacterized protein</fullName>
    </submittedName>
</protein>
<organism evidence="1 2">
    <name type="scientific">Plakobranchus ocellatus</name>
    <dbReference type="NCBI Taxonomy" id="259542"/>
    <lineage>
        <taxon>Eukaryota</taxon>
        <taxon>Metazoa</taxon>
        <taxon>Spiralia</taxon>
        <taxon>Lophotrochozoa</taxon>
        <taxon>Mollusca</taxon>
        <taxon>Gastropoda</taxon>
        <taxon>Heterobranchia</taxon>
        <taxon>Euthyneura</taxon>
        <taxon>Panpulmonata</taxon>
        <taxon>Sacoglossa</taxon>
        <taxon>Placobranchoidea</taxon>
        <taxon>Plakobranchidae</taxon>
        <taxon>Plakobranchus</taxon>
    </lineage>
</organism>
<sequence>MTLEVFSNVEPNANGLQYDVDLMTANSHIDPILMGDMDWRHPCLNYTAGFVERQTESIWNVVLAQMPFSTTYALRLKVNFYSIKILVVSNCLRKVWSTF</sequence>
<comment type="caution">
    <text evidence="1">The sequence shown here is derived from an EMBL/GenBank/DDBJ whole genome shotgun (WGS) entry which is preliminary data.</text>
</comment>
<dbReference type="EMBL" id="BLXT01004220">
    <property type="protein sequence ID" value="GFO11160.1"/>
    <property type="molecule type" value="Genomic_DNA"/>
</dbReference>
<keyword evidence="2" id="KW-1185">Reference proteome</keyword>
<dbReference type="AlphaFoldDB" id="A0AAV4AWD8"/>
<evidence type="ECO:0000313" key="2">
    <source>
        <dbReference type="Proteomes" id="UP000735302"/>
    </source>
</evidence>
<gene>
    <name evidence="1" type="ORF">PoB_003766500</name>
</gene>
<accession>A0AAV4AWD8</accession>
<evidence type="ECO:0000313" key="1">
    <source>
        <dbReference type="EMBL" id="GFO11160.1"/>
    </source>
</evidence>